<dbReference type="InterPro" id="IPR036770">
    <property type="entry name" value="Ankyrin_rpt-contain_sf"/>
</dbReference>
<dbReference type="OMA" id="CEQELIP"/>
<feature type="non-terminal residue" evidence="5">
    <location>
        <position position="1129"/>
    </location>
</feature>
<evidence type="ECO:0000256" key="1">
    <source>
        <dbReference type="ARBA" id="ARBA00022737"/>
    </source>
</evidence>
<keyword evidence="2 3" id="KW-0040">ANK repeat</keyword>
<dbReference type="RefSeq" id="XP_009516924.1">
    <property type="nucleotide sequence ID" value="XM_009518629.1"/>
</dbReference>
<gene>
    <name evidence="5" type="ORF">PHYSODRAFT_385188</name>
</gene>
<dbReference type="GO" id="GO:0010468">
    <property type="term" value="P:regulation of gene expression"/>
    <property type="evidence" value="ECO:0007669"/>
    <property type="project" value="TreeGrafter"/>
</dbReference>
<dbReference type="InParanoid" id="G4YE68"/>
<dbReference type="GeneID" id="20650900"/>
<dbReference type="PANTHER" id="PTHR24124">
    <property type="entry name" value="ANKYRIN REPEAT FAMILY A"/>
    <property type="match status" value="1"/>
</dbReference>
<feature type="compositionally biased region" description="Low complexity" evidence="4">
    <location>
        <begin position="28"/>
        <end position="42"/>
    </location>
</feature>
<dbReference type="SMR" id="G4YE68"/>
<organism evidence="5 6">
    <name type="scientific">Phytophthora sojae (strain P6497)</name>
    <name type="common">Soybean stem and root rot agent</name>
    <name type="synonym">Phytophthora megasperma f. sp. glycines</name>
    <dbReference type="NCBI Taxonomy" id="1094619"/>
    <lineage>
        <taxon>Eukaryota</taxon>
        <taxon>Sar</taxon>
        <taxon>Stramenopiles</taxon>
        <taxon>Oomycota</taxon>
        <taxon>Peronosporomycetes</taxon>
        <taxon>Peronosporales</taxon>
        <taxon>Peronosporaceae</taxon>
        <taxon>Phytophthora</taxon>
    </lineage>
</organism>
<dbReference type="SUPFAM" id="SSF48403">
    <property type="entry name" value="Ankyrin repeat"/>
    <property type="match status" value="1"/>
</dbReference>
<keyword evidence="1" id="KW-0677">Repeat</keyword>
<feature type="compositionally biased region" description="Basic and acidic residues" evidence="4">
    <location>
        <begin position="90"/>
        <end position="108"/>
    </location>
</feature>
<feature type="compositionally biased region" description="Basic and acidic residues" evidence="4">
    <location>
        <begin position="74"/>
        <end position="83"/>
    </location>
</feature>
<evidence type="ECO:0000313" key="6">
    <source>
        <dbReference type="Proteomes" id="UP000002640"/>
    </source>
</evidence>
<accession>G4YE68</accession>
<proteinExistence type="predicted"/>
<dbReference type="Proteomes" id="UP000002640">
    <property type="component" value="Unassembled WGS sequence"/>
</dbReference>
<evidence type="ECO:0000256" key="4">
    <source>
        <dbReference type="SAM" id="MobiDB-lite"/>
    </source>
</evidence>
<evidence type="ECO:0000256" key="2">
    <source>
        <dbReference type="ARBA" id="ARBA00023043"/>
    </source>
</evidence>
<feature type="region of interest" description="Disordered" evidence="4">
    <location>
        <begin position="61"/>
        <end position="108"/>
    </location>
</feature>
<dbReference type="EMBL" id="JH159151">
    <property type="protein sequence ID" value="EGZ29649.1"/>
    <property type="molecule type" value="Genomic_DNA"/>
</dbReference>
<keyword evidence="6" id="KW-1185">Reference proteome</keyword>
<dbReference type="PANTHER" id="PTHR24124:SF14">
    <property type="entry name" value="CHROMOSOME UNDETERMINED SCAFFOLD_25, WHOLE GENOME SHOTGUN SEQUENCE"/>
    <property type="match status" value="1"/>
</dbReference>
<sequence>MDTVRSEYSEGSVTSSRLDDGSGTGRASLSFSLSNSHTSRLSIDSASTRSDYLANYERRLLERKASKHKKSEKAKREKEKADRQQLFSADQRRKAEREAERQARRREMETWLTDPNELKRIERRSQKRSRDRMRVLKEWYEPATSGPHQEVQPVFVQAMNQEHNNQETAPKTRNRLAKPLLSKGAAALKDEQDREALELVLQRQLSAFTTKLEYLEQFAGPETPIRAKTRAGPRRRRRLAREDMHLAPLGPARSNLQAAKSVATLPSYYAGRDDRRLSTSASLQTLRPTSRVHVNDDDTEDARDDAEVEEYLMRHRKVARQAYAVVKLQATWRMYLRRRKYLPWRQRRTRQRRAVFEIWVMTYRVGYKAQRSLLRKYFTAWRADVVEALQLREMELHLFRQAATQAELPRMVLNLVFTSDWEDERAKRLAAKATEAAKKKDIAPTSKAAFLGAFLSAAFGDVESASDKSRSRVHRLRVQHIAAREEVRKKVVQHVFRLWKRVHEAKKRVGLNAQLCLKRAVRMAFGTRQRWPAETLLAVFEIWSRWATFNRCRRLGLPLPRFAQSNPHWDIWLHNYQERQVRCVKAAAKAPGARLRRYFFRFHAFAQRVKPIAGSAADKKLVKGVLLRFHRYACAKRKLRPLKLELRQRQCQWLSRRAWRGWKRVQLHTCFKRELNLSRLENSQVWRSRLHRTLDIWRDERDSLVVCRAFEAWTHFVRKRKLFLTLRMICARQQRRNLLYSVFNAWKVAKWDRVDGFLEDRLRLDAWDAYRELSIFFPMLFYGSFSDAGSIFGGLPSYTYGGNADLPHFKQLDQRELILATSGDAVRHFHGVLVRDSVVEVRNAILQAKHLVNAVDDASGSTALHVAAQIEESERRIEIVSLLLSEGAATLKRENRHGLSPIQLAPDGDTRFLLREGIFAFHSRGILKGESIPEEREDSQRLLWCMVTLMSREWGIGTRIPADVRTGDWHSFLGEEKWLRQTQIRFSPYSTFAPAVTRSRGFLNALKTRLSSQTGEYEAYARYLLASTLDTEACEQELIPSFVGLLYSLDFTSYEVLQQAYRLEKECTATEGALWELYQRIRAAEKAWSAMTAGSNDTTSRNDVGMMRLLSDDADADLFFRREIFLLEF</sequence>
<feature type="repeat" description="ANK" evidence="3">
    <location>
        <begin position="859"/>
        <end position="895"/>
    </location>
</feature>
<dbReference type="PROSITE" id="PS50297">
    <property type="entry name" value="ANK_REP_REGION"/>
    <property type="match status" value="1"/>
</dbReference>
<dbReference type="PROSITE" id="PS50096">
    <property type="entry name" value="IQ"/>
    <property type="match status" value="1"/>
</dbReference>
<dbReference type="KEGG" id="psoj:PHYSODRAFT_385188"/>
<reference evidence="5 6" key="1">
    <citation type="journal article" date="2006" name="Science">
        <title>Phytophthora genome sequences uncover evolutionary origins and mechanisms of pathogenesis.</title>
        <authorList>
            <person name="Tyler B.M."/>
            <person name="Tripathy S."/>
            <person name="Zhang X."/>
            <person name="Dehal P."/>
            <person name="Jiang R.H."/>
            <person name="Aerts A."/>
            <person name="Arredondo F.D."/>
            <person name="Baxter L."/>
            <person name="Bensasson D."/>
            <person name="Beynon J.L."/>
            <person name="Chapman J."/>
            <person name="Damasceno C.M."/>
            <person name="Dorrance A.E."/>
            <person name="Dou D."/>
            <person name="Dickerman A.W."/>
            <person name="Dubchak I.L."/>
            <person name="Garbelotto M."/>
            <person name="Gijzen M."/>
            <person name="Gordon S.G."/>
            <person name="Govers F."/>
            <person name="Grunwald N.J."/>
            <person name="Huang W."/>
            <person name="Ivors K.L."/>
            <person name="Jones R.W."/>
            <person name="Kamoun S."/>
            <person name="Krampis K."/>
            <person name="Lamour K.H."/>
            <person name="Lee M.K."/>
            <person name="McDonald W.H."/>
            <person name="Medina M."/>
            <person name="Meijer H.J."/>
            <person name="Nordberg E.K."/>
            <person name="Maclean D.J."/>
            <person name="Ospina-Giraldo M.D."/>
            <person name="Morris P.F."/>
            <person name="Phuntumart V."/>
            <person name="Putnam N.H."/>
            <person name="Rash S."/>
            <person name="Rose J.K."/>
            <person name="Sakihama Y."/>
            <person name="Salamov A.A."/>
            <person name="Savidor A."/>
            <person name="Scheuring C.F."/>
            <person name="Smith B.M."/>
            <person name="Sobral B.W."/>
            <person name="Terry A."/>
            <person name="Torto-Alalibo T.A."/>
            <person name="Win J."/>
            <person name="Xu Z."/>
            <person name="Zhang H."/>
            <person name="Grigoriev I.V."/>
            <person name="Rokhsar D.S."/>
            <person name="Boore J.L."/>
        </authorList>
    </citation>
    <scope>NUCLEOTIDE SEQUENCE [LARGE SCALE GENOMIC DNA]</scope>
    <source>
        <strain evidence="5 6">P6497</strain>
    </source>
</reference>
<feature type="region of interest" description="Disordered" evidence="4">
    <location>
        <begin position="1"/>
        <end position="48"/>
    </location>
</feature>
<evidence type="ECO:0000313" key="5">
    <source>
        <dbReference type="EMBL" id="EGZ29649.1"/>
    </source>
</evidence>
<name>G4YE68_PHYSP</name>
<protein>
    <submittedName>
        <fullName evidence="5">Uncharacterized protein</fullName>
    </submittedName>
</protein>
<dbReference type="InterPro" id="IPR002110">
    <property type="entry name" value="Ankyrin_rpt"/>
</dbReference>
<evidence type="ECO:0000256" key="3">
    <source>
        <dbReference type="PROSITE-ProRule" id="PRU00023"/>
    </source>
</evidence>
<dbReference type="AlphaFoldDB" id="G4YE68"/>
<dbReference type="PROSITE" id="PS50088">
    <property type="entry name" value="ANK_REPEAT"/>
    <property type="match status" value="1"/>
</dbReference>
<dbReference type="Gene3D" id="1.25.40.20">
    <property type="entry name" value="Ankyrin repeat-containing domain"/>
    <property type="match status" value="1"/>
</dbReference>
<dbReference type="GO" id="GO:0005634">
    <property type="term" value="C:nucleus"/>
    <property type="evidence" value="ECO:0007669"/>
    <property type="project" value="TreeGrafter"/>
</dbReference>